<evidence type="ECO:0000313" key="2">
    <source>
        <dbReference type="EMBL" id="KAK7714696.1"/>
    </source>
</evidence>
<accession>A0ABR1NTJ6</accession>
<feature type="signal peptide" evidence="1">
    <location>
        <begin position="1"/>
        <end position="18"/>
    </location>
</feature>
<name>A0ABR1NTJ6_DIAER</name>
<evidence type="ECO:0000313" key="3">
    <source>
        <dbReference type="Proteomes" id="UP001430848"/>
    </source>
</evidence>
<dbReference type="Proteomes" id="UP001430848">
    <property type="component" value="Unassembled WGS sequence"/>
</dbReference>
<sequence>MLPLQLTTLLAFAINAHAQANITVQPLTDVDEDHHKGYFSDPYHVPYANETRVYISGTTHKYLECDGELTPRCATPSNITWDFATSLNQTMTKAKIQVCGVAGIHPFQSISNGKKSWDAAVTLHVLEESKECNGTSGWSVIVHASPVGPTTETPPDSWEGDQVLVGNFKDNVDANYDGKYFRTPEGKLYLVYQKQISKPPKRDGVYAWPMKDPITLATDNATLLLGPDEGLKSENYHNHSDDAFKLIETGNIRAINGKFLMAYSVGAYNRPTYKLAVAYSDTFLPENGQQYRKVMKENPEGL</sequence>
<evidence type="ECO:0000256" key="1">
    <source>
        <dbReference type="SAM" id="SignalP"/>
    </source>
</evidence>
<dbReference type="EMBL" id="JAKNSF020000114">
    <property type="protein sequence ID" value="KAK7714696.1"/>
    <property type="molecule type" value="Genomic_DNA"/>
</dbReference>
<organism evidence="2 3">
    <name type="scientific">Diaporthe eres</name>
    <name type="common">Phomopsis oblonga</name>
    <dbReference type="NCBI Taxonomy" id="83184"/>
    <lineage>
        <taxon>Eukaryota</taxon>
        <taxon>Fungi</taxon>
        <taxon>Dikarya</taxon>
        <taxon>Ascomycota</taxon>
        <taxon>Pezizomycotina</taxon>
        <taxon>Sordariomycetes</taxon>
        <taxon>Sordariomycetidae</taxon>
        <taxon>Diaporthales</taxon>
        <taxon>Diaporthaceae</taxon>
        <taxon>Diaporthe</taxon>
        <taxon>Diaporthe eres species complex</taxon>
    </lineage>
</organism>
<dbReference type="Gene3D" id="2.115.10.20">
    <property type="entry name" value="Glycosyl hydrolase domain, family 43"/>
    <property type="match status" value="1"/>
</dbReference>
<feature type="chain" id="PRO_5045908712" evidence="1">
    <location>
        <begin position="19"/>
        <end position="302"/>
    </location>
</feature>
<keyword evidence="1" id="KW-0732">Signal</keyword>
<comment type="caution">
    <text evidence="2">The sequence shown here is derived from an EMBL/GenBank/DDBJ whole genome shotgun (WGS) entry which is preliminary data.</text>
</comment>
<keyword evidence="3" id="KW-1185">Reference proteome</keyword>
<reference evidence="2 3" key="1">
    <citation type="submission" date="2024-02" db="EMBL/GenBank/DDBJ databases">
        <title>De novo assembly and annotation of 12 fungi associated with fruit tree decline syndrome in Ontario, Canada.</title>
        <authorList>
            <person name="Sulman M."/>
            <person name="Ellouze W."/>
            <person name="Ilyukhin E."/>
        </authorList>
    </citation>
    <scope>NUCLEOTIDE SEQUENCE [LARGE SCALE GENOMIC DNA]</scope>
    <source>
        <strain evidence="2 3">M169</strain>
    </source>
</reference>
<proteinExistence type="predicted"/>
<dbReference type="InterPro" id="IPR023296">
    <property type="entry name" value="Glyco_hydro_beta-prop_sf"/>
</dbReference>
<gene>
    <name evidence="2" type="ORF">SLS63_011670</name>
</gene>
<dbReference type="SUPFAM" id="SSF75005">
    <property type="entry name" value="Arabinanase/levansucrase/invertase"/>
    <property type="match status" value="1"/>
</dbReference>
<protein>
    <submittedName>
        <fullName evidence="2">Uncharacterized protein</fullName>
    </submittedName>
</protein>